<accession>A0A2R6NZV5</accession>
<dbReference type="Proteomes" id="UP000186601">
    <property type="component" value="Unassembled WGS sequence"/>
</dbReference>
<comment type="caution">
    <text evidence="2">The sequence shown here is derived from an EMBL/GenBank/DDBJ whole genome shotgun (WGS) entry which is preliminary data.</text>
</comment>
<keyword evidence="3" id="KW-1185">Reference proteome</keyword>
<sequence length="77" mass="8456">MQAKRAPRNDERVDEDGWPSRESADITGEIDAITSEIDAMTSEIDAITSEIDAMPGVMRLSGKSFCKDSAEKRRGPL</sequence>
<evidence type="ECO:0000313" key="2">
    <source>
        <dbReference type="EMBL" id="PSR81715.1"/>
    </source>
</evidence>
<name>A0A2R6NZV5_9APHY</name>
<organism evidence="2 3">
    <name type="scientific">Hermanssonia centrifuga</name>
    <dbReference type="NCBI Taxonomy" id="98765"/>
    <lineage>
        <taxon>Eukaryota</taxon>
        <taxon>Fungi</taxon>
        <taxon>Dikarya</taxon>
        <taxon>Basidiomycota</taxon>
        <taxon>Agaricomycotina</taxon>
        <taxon>Agaricomycetes</taxon>
        <taxon>Polyporales</taxon>
        <taxon>Meruliaceae</taxon>
        <taxon>Hermanssonia</taxon>
    </lineage>
</organism>
<evidence type="ECO:0000256" key="1">
    <source>
        <dbReference type="SAM" id="MobiDB-lite"/>
    </source>
</evidence>
<dbReference type="EMBL" id="MLYV02000609">
    <property type="protein sequence ID" value="PSR81715.1"/>
    <property type="molecule type" value="Genomic_DNA"/>
</dbReference>
<feature type="region of interest" description="Disordered" evidence="1">
    <location>
        <begin position="1"/>
        <end position="24"/>
    </location>
</feature>
<gene>
    <name evidence="2" type="ORF">PHLCEN_2v6287</name>
</gene>
<proteinExistence type="predicted"/>
<reference evidence="2 3" key="1">
    <citation type="submission" date="2018-02" db="EMBL/GenBank/DDBJ databases">
        <title>Genome sequence of the basidiomycete white-rot fungus Phlebia centrifuga.</title>
        <authorList>
            <person name="Granchi Z."/>
            <person name="Peng M."/>
            <person name="de Vries R.P."/>
            <person name="Hilden K."/>
            <person name="Makela M.R."/>
            <person name="Grigoriev I."/>
            <person name="Riley R."/>
        </authorList>
    </citation>
    <scope>NUCLEOTIDE SEQUENCE [LARGE SCALE GENOMIC DNA]</scope>
    <source>
        <strain evidence="2 3">FBCC195</strain>
    </source>
</reference>
<evidence type="ECO:0000313" key="3">
    <source>
        <dbReference type="Proteomes" id="UP000186601"/>
    </source>
</evidence>
<dbReference type="AlphaFoldDB" id="A0A2R6NZV5"/>
<protein>
    <submittedName>
        <fullName evidence="2">Uncharacterized protein</fullName>
    </submittedName>
</protein>